<protein>
    <recommendedName>
        <fullName evidence="4">DUF930 domain-containing protein</fullName>
    </recommendedName>
</protein>
<evidence type="ECO:0000256" key="1">
    <source>
        <dbReference type="SAM" id="MobiDB-lite"/>
    </source>
</evidence>
<dbReference type="AlphaFoldDB" id="A0A0M7ASY6"/>
<feature type="compositionally biased region" description="Acidic residues" evidence="1">
    <location>
        <begin position="40"/>
        <end position="61"/>
    </location>
</feature>
<sequence length="234" mass="25209">MDASEIETPLPVEAGETTEPVGEPEDAAPEQADPGPEQPEALDEDETAEPVEAGATEEPEELPTPPEAIPETTLDEPVEGEPEGAETQTVVAAIPRTKPPVPAGVTSSAPRGEALRPARRLLSGDLLADGRVRTAMRGMSDSERLNLLCATELRAQLQAQNPPILPDLLPTFQTPPGLTVLRPSGAAFRTFGTWHNVDFRCQVDRAITRVESFSLRVGQPVPRSQWRSRGFPIF</sequence>
<feature type="compositionally biased region" description="Acidic residues" evidence="1">
    <location>
        <begin position="73"/>
        <end position="84"/>
    </location>
</feature>
<reference evidence="3" key="1">
    <citation type="submission" date="2015-07" db="EMBL/GenBank/DDBJ databases">
        <authorList>
            <person name="Rodrigo-Torres Lidia"/>
            <person name="Arahal R.David."/>
        </authorList>
    </citation>
    <scope>NUCLEOTIDE SEQUENCE [LARGE SCALE GENOMIC DNA]</scope>
    <source>
        <strain evidence="3">CECT 5112</strain>
    </source>
</reference>
<dbReference type="InterPro" id="IPR009273">
    <property type="entry name" value="DUF930"/>
</dbReference>
<evidence type="ECO:0008006" key="4">
    <source>
        <dbReference type="Google" id="ProtNLM"/>
    </source>
</evidence>
<gene>
    <name evidence="2" type="ORF">LAX5112_04983</name>
</gene>
<feature type="region of interest" description="Disordered" evidence="1">
    <location>
        <begin position="1"/>
        <end position="116"/>
    </location>
</feature>
<accession>A0A0M7ASY6</accession>
<dbReference type="Proteomes" id="UP000053235">
    <property type="component" value="Unassembled WGS sequence"/>
</dbReference>
<dbReference type="EMBL" id="CXWD01000037">
    <property type="protein sequence ID" value="CTQ77621.1"/>
    <property type="molecule type" value="Genomic_DNA"/>
</dbReference>
<evidence type="ECO:0000313" key="3">
    <source>
        <dbReference type="Proteomes" id="UP000053235"/>
    </source>
</evidence>
<proteinExistence type="predicted"/>
<dbReference type="Pfam" id="PF06059">
    <property type="entry name" value="DUF930"/>
    <property type="match status" value="1"/>
</dbReference>
<name>A0A0M7ASY6_9HYPH</name>
<evidence type="ECO:0000313" key="2">
    <source>
        <dbReference type="EMBL" id="CTQ77621.1"/>
    </source>
</evidence>
<dbReference type="STRING" id="388408.LAX5112_04983"/>
<organism evidence="2 3">
    <name type="scientific">Roseibium alexandrii</name>
    <dbReference type="NCBI Taxonomy" id="388408"/>
    <lineage>
        <taxon>Bacteria</taxon>
        <taxon>Pseudomonadati</taxon>
        <taxon>Pseudomonadota</taxon>
        <taxon>Alphaproteobacteria</taxon>
        <taxon>Hyphomicrobiales</taxon>
        <taxon>Stappiaceae</taxon>
        <taxon>Roseibium</taxon>
    </lineage>
</organism>
<keyword evidence="3" id="KW-1185">Reference proteome</keyword>